<evidence type="ECO:0000256" key="1">
    <source>
        <dbReference type="SAM" id="Phobius"/>
    </source>
</evidence>
<dbReference type="Proteomes" id="UP000649955">
    <property type="component" value="Unassembled WGS sequence"/>
</dbReference>
<organism evidence="3 4">
    <name type="scientific">Amycolatopsis bullii</name>
    <dbReference type="NCBI Taxonomy" id="941987"/>
    <lineage>
        <taxon>Bacteria</taxon>
        <taxon>Bacillati</taxon>
        <taxon>Actinomycetota</taxon>
        <taxon>Actinomycetes</taxon>
        <taxon>Pseudonocardiales</taxon>
        <taxon>Pseudonocardiaceae</taxon>
        <taxon>Amycolatopsis</taxon>
    </lineage>
</organism>
<feature type="transmembrane region" description="Helical" evidence="1">
    <location>
        <begin position="7"/>
        <end position="32"/>
    </location>
</feature>
<reference evidence="4" key="1">
    <citation type="journal article" date="2019" name="Int. J. Syst. Evol. Microbiol.">
        <title>The Global Catalogue of Microorganisms (GCM) 10K type strain sequencing project: providing services to taxonomists for standard genome sequencing and annotation.</title>
        <authorList>
            <consortium name="The Broad Institute Genomics Platform"/>
            <consortium name="The Broad Institute Genome Sequencing Center for Infectious Disease"/>
            <person name="Wu L."/>
            <person name="Ma J."/>
        </authorList>
    </citation>
    <scope>NUCLEOTIDE SEQUENCE [LARGE SCALE GENOMIC DNA]</scope>
    <source>
        <strain evidence="4">CGMCC 4.7680</strain>
    </source>
</reference>
<feature type="domain" description="Thoeris protein ThsA Macro" evidence="2">
    <location>
        <begin position="76"/>
        <end position="260"/>
    </location>
</feature>
<evidence type="ECO:0000313" key="3">
    <source>
        <dbReference type="EMBL" id="GHG14435.1"/>
    </source>
</evidence>
<dbReference type="InterPro" id="IPR045535">
    <property type="entry name" value="ThsA_Macro"/>
</dbReference>
<evidence type="ECO:0000259" key="2">
    <source>
        <dbReference type="Pfam" id="PF20016"/>
    </source>
</evidence>
<comment type="caution">
    <text evidence="3">The sequence shown here is derived from an EMBL/GenBank/DDBJ whole genome shotgun (WGS) entry which is preliminary data.</text>
</comment>
<keyword evidence="4" id="KW-1185">Reference proteome</keyword>
<keyword evidence="1" id="KW-0472">Membrane</keyword>
<evidence type="ECO:0000313" key="4">
    <source>
        <dbReference type="Proteomes" id="UP000649955"/>
    </source>
</evidence>
<feature type="transmembrane region" description="Helical" evidence="1">
    <location>
        <begin position="38"/>
        <end position="57"/>
    </location>
</feature>
<accession>A0ABQ3KD42</accession>
<dbReference type="EMBL" id="BNAW01000013">
    <property type="protein sequence ID" value="GHG14435.1"/>
    <property type="molecule type" value="Genomic_DNA"/>
</dbReference>
<keyword evidence="1" id="KW-0812">Transmembrane</keyword>
<dbReference type="RefSeq" id="WP_229902774.1">
    <property type="nucleotide sequence ID" value="NZ_BNAW01000013.1"/>
</dbReference>
<sequence length="279" mass="31148">MLSTRRGLGLFAGTALVTFGLLGGLVQLYAALWPKNDINQAVVIVVIAALIVTAATCRAWPRRYLRRDFDRPEISVVVKVGDLFEQPGHLVIGFSDTFDTDTTDGKIISPDSVQGQFLHRVYDGDQGRLDREIVSALVNTKKIGEERLSDKEGKLSRYPIGTVATLGRPARRYFCVAYTYMQNNLIAKAGVDDLWEALSRVWDAARQFGQRKTLVVPVIGSELARISSLDRDSLLKMTILSFVASSRQQDVCKELVVVVHPKDYDKTDMLELRAFLRTL</sequence>
<dbReference type="Pfam" id="PF20016">
    <property type="entry name" value="ThsA_Macro"/>
    <property type="match status" value="1"/>
</dbReference>
<name>A0ABQ3KD42_9PSEU</name>
<proteinExistence type="predicted"/>
<keyword evidence="1" id="KW-1133">Transmembrane helix</keyword>
<protein>
    <recommendedName>
        <fullName evidence="2">Thoeris protein ThsA Macro domain-containing protein</fullName>
    </recommendedName>
</protein>
<gene>
    <name evidence="3" type="ORF">GCM10017567_35350</name>
</gene>